<name>A0A2S5AF84_9FLAO</name>
<dbReference type="OrthoDB" id="597270at2"/>
<evidence type="ECO:0000313" key="3">
    <source>
        <dbReference type="Proteomes" id="UP000237310"/>
    </source>
</evidence>
<dbReference type="RefSeq" id="WP_103804282.1">
    <property type="nucleotide sequence ID" value="NZ_PQVG01000001.1"/>
</dbReference>
<dbReference type="EMBL" id="PQVG01000001">
    <property type="protein sequence ID" value="POY41220.1"/>
    <property type="molecule type" value="Genomic_DNA"/>
</dbReference>
<reference evidence="2 3" key="1">
    <citation type="submission" date="2018-01" db="EMBL/GenBank/DDBJ databases">
        <authorList>
            <person name="Gaut B.S."/>
            <person name="Morton B.R."/>
            <person name="Clegg M.T."/>
            <person name="Duvall M.R."/>
        </authorList>
    </citation>
    <scope>NUCLEOTIDE SEQUENCE [LARGE SCALE GENOMIC DNA]</scope>
    <source>
        <strain evidence="2 3">HR-AY</strain>
    </source>
</reference>
<dbReference type="Gene3D" id="3.90.550.10">
    <property type="entry name" value="Spore Coat Polysaccharide Biosynthesis Protein SpsA, Chain A"/>
    <property type="match status" value="1"/>
</dbReference>
<dbReference type="SUPFAM" id="SSF53448">
    <property type="entry name" value="Nucleotide-diphospho-sugar transferases"/>
    <property type="match status" value="1"/>
</dbReference>
<dbReference type="PANTHER" id="PTHR43685">
    <property type="entry name" value="GLYCOSYLTRANSFERASE"/>
    <property type="match status" value="1"/>
</dbReference>
<keyword evidence="3" id="KW-1185">Reference proteome</keyword>
<dbReference type="InterPro" id="IPR050834">
    <property type="entry name" value="Glycosyltransf_2"/>
</dbReference>
<dbReference type="Proteomes" id="UP000237310">
    <property type="component" value="Unassembled WGS sequence"/>
</dbReference>
<dbReference type="CDD" id="cd00761">
    <property type="entry name" value="Glyco_tranf_GTA_type"/>
    <property type="match status" value="1"/>
</dbReference>
<accession>A0A2S5AF84</accession>
<sequence>MIKVSIIVPCYNQAQYLSEALLSVLVQTYTDWECIIVNDGSPDQTEEVAKQWVEKDSRFVYLKKENGGLCSARNYGIKKAVGELILPLDADDKIADNYVGLAVQSFEEDSSLKVVYCKAEKFGSASGIWQLEPFSLLNLCSNNMIFCSAMFKKRDWELDGGYDEKMKYGWEDWEFWISILKNGGQVKCLDEVGFYYRVKTNSMIKSMDEEKKRHLLEYMSIKHVDFFVRQLGSFKQLDDTLENTKLEYSNSLKSEKFVIDLFCSTFFRFSIFGLYKMKKH</sequence>
<evidence type="ECO:0000259" key="1">
    <source>
        <dbReference type="Pfam" id="PF00535"/>
    </source>
</evidence>
<dbReference type="PANTHER" id="PTHR43685:SF2">
    <property type="entry name" value="GLYCOSYLTRANSFERASE 2-LIKE DOMAIN-CONTAINING PROTEIN"/>
    <property type="match status" value="1"/>
</dbReference>
<dbReference type="InterPro" id="IPR029044">
    <property type="entry name" value="Nucleotide-diphossugar_trans"/>
</dbReference>
<dbReference type="GO" id="GO:0044010">
    <property type="term" value="P:single-species biofilm formation"/>
    <property type="evidence" value="ECO:0007669"/>
    <property type="project" value="TreeGrafter"/>
</dbReference>
<gene>
    <name evidence="2" type="ORF">C3L50_01485</name>
</gene>
<dbReference type="GO" id="GO:0016740">
    <property type="term" value="F:transferase activity"/>
    <property type="evidence" value="ECO:0007669"/>
    <property type="project" value="UniProtKB-KW"/>
</dbReference>
<dbReference type="InterPro" id="IPR001173">
    <property type="entry name" value="Glyco_trans_2-like"/>
</dbReference>
<feature type="domain" description="Glycosyltransferase 2-like" evidence="1">
    <location>
        <begin position="5"/>
        <end position="142"/>
    </location>
</feature>
<keyword evidence="2" id="KW-0808">Transferase</keyword>
<dbReference type="Pfam" id="PF00535">
    <property type="entry name" value="Glycos_transf_2"/>
    <property type="match status" value="1"/>
</dbReference>
<evidence type="ECO:0000313" key="2">
    <source>
        <dbReference type="EMBL" id="POY41220.1"/>
    </source>
</evidence>
<protein>
    <submittedName>
        <fullName evidence="2">Glycosyl transferase family 2</fullName>
    </submittedName>
</protein>
<proteinExistence type="predicted"/>
<dbReference type="AlphaFoldDB" id="A0A2S5AF84"/>
<comment type="caution">
    <text evidence="2">The sequence shown here is derived from an EMBL/GenBank/DDBJ whole genome shotgun (WGS) entry which is preliminary data.</text>
</comment>
<organism evidence="2 3">
    <name type="scientific">Flavobacterium alvei</name>
    <dbReference type="NCBI Taxonomy" id="2080416"/>
    <lineage>
        <taxon>Bacteria</taxon>
        <taxon>Pseudomonadati</taxon>
        <taxon>Bacteroidota</taxon>
        <taxon>Flavobacteriia</taxon>
        <taxon>Flavobacteriales</taxon>
        <taxon>Flavobacteriaceae</taxon>
        <taxon>Flavobacterium</taxon>
    </lineage>
</organism>